<protein>
    <recommendedName>
        <fullName evidence="1">Uroporphyrinogen decarboxylase (URO-D) domain-containing protein</fullName>
    </recommendedName>
</protein>
<name>X0T2Y4_9ZZZZ</name>
<dbReference type="AlphaFoldDB" id="X0T2Y4"/>
<dbReference type="Pfam" id="PF01208">
    <property type="entry name" value="URO-D"/>
    <property type="match status" value="1"/>
</dbReference>
<gene>
    <name evidence="2" type="ORF">S01H1_25196</name>
</gene>
<evidence type="ECO:0000313" key="2">
    <source>
        <dbReference type="EMBL" id="GAF87858.1"/>
    </source>
</evidence>
<dbReference type="GO" id="GO:0006779">
    <property type="term" value="P:porphyrin-containing compound biosynthetic process"/>
    <property type="evidence" value="ECO:0007669"/>
    <property type="project" value="InterPro"/>
</dbReference>
<dbReference type="Gene3D" id="3.20.20.210">
    <property type="match status" value="1"/>
</dbReference>
<organism evidence="2">
    <name type="scientific">marine sediment metagenome</name>
    <dbReference type="NCBI Taxonomy" id="412755"/>
    <lineage>
        <taxon>unclassified sequences</taxon>
        <taxon>metagenomes</taxon>
        <taxon>ecological metagenomes</taxon>
    </lineage>
</organism>
<sequence>MLEFALLFSAIKKIAPNVKIFFHSCGAVHDFIGDFIESGIDILNPVQKSATGMDLKQLKQEFGKDVVFWGGGVDTQRVFDGDDIEAVKADVRQNITALKSGGGFVFTPVHNTQANVPPQNYMAMWETLQEEGHYR</sequence>
<comment type="caution">
    <text evidence="2">The sequence shown here is derived from an EMBL/GenBank/DDBJ whole genome shotgun (WGS) entry which is preliminary data.</text>
</comment>
<dbReference type="GO" id="GO:0004853">
    <property type="term" value="F:uroporphyrinogen decarboxylase activity"/>
    <property type="evidence" value="ECO:0007669"/>
    <property type="project" value="InterPro"/>
</dbReference>
<dbReference type="EMBL" id="BARS01015192">
    <property type="protein sequence ID" value="GAF87858.1"/>
    <property type="molecule type" value="Genomic_DNA"/>
</dbReference>
<dbReference type="SUPFAM" id="SSF51726">
    <property type="entry name" value="UROD/MetE-like"/>
    <property type="match status" value="1"/>
</dbReference>
<evidence type="ECO:0000259" key="1">
    <source>
        <dbReference type="Pfam" id="PF01208"/>
    </source>
</evidence>
<dbReference type="InterPro" id="IPR038071">
    <property type="entry name" value="UROD/MetE-like_sf"/>
</dbReference>
<feature type="domain" description="Uroporphyrinogen decarboxylase (URO-D)" evidence="1">
    <location>
        <begin position="7"/>
        <end position="130"/>
    </location>
</feature>
<reference evidence="2" key="1">
    <citation type="journal article" date="2014" name="Front. Microbiol.">
        <title>High frequency of phylogenetically diverse reductive dehalogenase-homologous genes in deep subseafloor sedimentary metagenomes.</title>
        <authorList>
            <person name="Kawai M."/>
            <person name="Futagami T."/>
            <person name="Toyoda A."/>
            <person name="Takaki Y."/>
            <person name="Nishi S."/>
            <person name="Hori S."/>
            <person name="Arai W."/>
            <person name="Tsubouchi T."/>
            <person name="Morono Y."/>
            <person name="Uchiyama I."/>
            <person name="Ito T."/>
            <person name="Fujiyama A."/>
            <person name="Inagaki F."/>
            <person name="Takami H."/>
        </authorList>
    </citation>
    <scope>NUCLEOTIDE SEQUENCE</scope>
    <source>
        <strain evidence="2">Expedition CK06-06</strain>
    </source>
</reference>
<proteinExistence type="predicted"/>
<accession>X0T2Y4</accession>
<dbReference type="InterPro" id="IPR000257">
    <property type="entry name" value="Uroporphyrinogen_deCOase"/>
</dbReference>